<dbReference type="EMBL" id="LLWF02000100">
    <property type="protein sequence ID" value="ONH81641.1"/>
    <property type="molecule type" value="Genomic_DNA"/>
</dbReference>
<dbReference type="InterPro" id="IPR018777">
    <property type="entry name" value="Replication_initiator_prot_A"/>
</dbReference>
<sequence>MGENTSQRSPLLPVRHAAPDFFVCDLFDAAPKGDMASMEHPVFSLATKPDRRSRRYEHNGNFVHISPSEAGLATVHDRDVLIFCISQIMAAMNDNRPVSKVLRFKAYDLLIATNRGTDGRGYEQLKAAFRRLQGTQIETNIITGGVEVIDIFSLVDRVRIVRETREGRMMDVEVTLSDWVFNAIHSNEVLTINRDYFRLRKPLERRIYELGRKHCGRQHEWKISLETLQKKCGSNSTMREFRRLISEIVEQDQAHNHIPDYTLSLADDVLTVQPRRALPETATAHSYSKIQISERGYETARRAAPGWDIYGLESRWKEWMQKGQRPLPRVPDAAFTKWCARYFENHGRP</sequence>
<reference evidence="1" key="1">
    <citation type="submission" date="2016-12" db="EMBL/GenBank/DDBJ databases">
        <title>Draft genome sequence of Roseomonas mucosa strain AU37, isolated from a peripheral intravenous catheter.</title>
        <authorList>
            <person name="Choudhury M.A."/>
            <person name="Sidjabat H.E."/>
            <person name="Wailan A.M."/>
            <person name="Zhang L."/>
            <person name="Marsh N.M."/>
            <person name="Rickard C.M."/>
            <person name="Davies M."/>
            <person name="Mcmillan D.J."/>
        </authorList>
    </citation>
    <scope>NUCLEOTIDE SEQUENCE [LARGE SCALE GENOMIC DNA]</scope>
    <source>
        <strain evidence="1">AU37</strain>
    </source>
</reference>
<accession>A0A1S8D0B9</accession>
<keyword evidence="2" id="KW-1185">Reference proteome</keyword>
<dbReference type="AlphaFoldDB" id="A0A1S8D0B9"/>
<dbReference type="Proteomes" id="UP000054844">
    <property type="component" value="Unassembled WGS sequence"/>
</dbReference>
<dbReference type="Pfam" id="PF10134">
    <property type="entry name" value="RPA"/>
    <property type="match status" value="1"/>
</dbReference>
<dbReference type="RefSeq" id="WP_058390306.1">
    <property type="nucleotide sequence ID" value="NZ_LLWF02000100.1"/>
</dbReference>
<protein>
    <submittedName>
        <fullName evidence="1">Plasmid replication initiator RepA</fullName>
    </submittedName>
</protein>
<comment type="caution">
    <text evidence="1">The sequence shown here is derived from an EMBL/GenBank/DDBJ whole genome shotgun (WGS) entry which is preliminary data.</text>
</comment>
<gene>
    <name evidence="1" type="ORF">APZ41_018725</name>
</gene>
<proteinExistence type="predicted"/>
<dbReference type="STRING" id="207340.APZ41_018725"/>
<name>A0A1S8D0B9_9PROT</name>
<organism evidence="1 2">
    <name type="scientific">Roseomonas mucosa</name>
    <dbReference type="NCBI Taxonomy" id="207340"/>
    <lineage>
        <taxon>Bacteria</taxon>
        <taxon>Pseudomonadati</taxon>
        <taxon>Pseudomonadota</taxon>
        <taxon>Alphaproteobacteria</taxon>
        <taxon>Acetobacterales</taxon>
        <taxon>Roseomonadaceae</taxon>
        <taxon>Roseomonas</taxon>
    </lineage>
</organism>
<dbReference type="OrthoDB" id="581589at2"/>
<evidence type="ECO:0000313" key="2">
    <source>
        <dbReference type="Proteomes" id="UP000054844"/>
    </source>
</evidence>
<evidence type="ECO:0000313" key="1">
    <source>
        <dbReference type="EMBL" id="ONH81641.1"/>
    </source>
</evidence>